<dbReference type="CDD" id="cd01949">
    <property type="entry name" value="GGDEF"/>
    <property type="match status" value="1"/>
</dbReference>
<keyword evidence="1" id="KW-0812">Transmembrane</keyword>
<evidence type="ECO:0000256" key="1">
    <source>
        <dbReference type="PROSITE-ProRule" id="PRU00244"/>
    </source>
</evidence>
<name>A0A5D0CPP1_9BACL</name>
<dbReference type="Gene3D" id="3.20.20.450">
    <property type="entry name" value="EAL domain"/>
    <property type="match status" value="1"/>
</dbReference>
<dbReference type="InterPro" id="IPR001633">
    <property type="entry name" value="EAL_dom"/>
</dbReference>
<dbReference type="CDD" id="cd01948">
    <property type="entry name" value="EAL"/>
    <property type="match status" value="1"/>
</dbReference>
<dbReference type="OrthoDB" id="9759607at2"/>
<dbReference type="PROSITE" id="PS50924">
    <property type="entry name" value="MHYT"/>
    <property type="match status" value="1"/>
</dbReference>
<evidence type="ECO:0000259" key="2">
    <source>
        <dbReference type="PROSITE" id="PS50883"/>
    </source>
</evidence>
<dbReference type="InterPro" id="IPR000160">
    <property type="entry name" value="GGDEF_dom"/>
</dbReference>
<dbReference type="PROSITE" id="PS50883">
    <property type="entry name" value="EAL"/>
    <property type="match status" value="1"/>
</dbReference>
<protein>
    <submittedName>
        <fullName evidence="5">EAL domain-containing protein</fullName>
    </submittedName>
</protein>
<dbReference type="PANTHER" id="PTHR44757">
    <property type="entry name" value="DIGUANYLATE CYCLASE DGCP"/>
    <property type="match status" value="1"/>
</dbReference>
<dbReference type="SMART" id="SM00052">
    <property type="entry name" value="EAL"/>
    <property type="match status" value="1"/>
</dbReference>
<feature type="domain" description="MHYT" evidence="4">
    <location>
        <begin position="5"/>
        <end position="197"/>
    </location>
</feature>
<dbReference type="Pfam" id="PF00563">
    <property type="entry name" value="EAL"/>
    <property type="match status" value="1"/>
</dbReference>
<dbReference type="InterPro" id="IPR029787">
    <property type="entry name" value="Nucleotide_cyclase"/>
</dbReference>
<reference evidence="5 6" key="1">
    <citation type="submission" date="2019-08" db="EMBL/GenBank/DDBJ databases">
        <title>Genome sequencing of Paenibacillus faecis DSM 23593(T).</title>
        <authorList>
            <person name="Kook J.-K."/>
            <person name="Park S.-N."/>
            <person name="Lim Y.K."/>
        </authorList>
    </citation>
    <scope>NUCLEOTIDE SEQUENCE [LARGE SCALE GENOMIC DNA]</scope>
    <source>
        <strain evidence="5 6">DSM 23593</strain>
    </source>
</reference>
<organism evidence="5 6">
    <name type="scientific">Paenibacillus faecis</name>
    <dbReference type="NCBI Taxonomy" id="862114"/>
    <lineage>
        <taxon>Bacteria</taxon>
        <taxon>Bacillati</taxon>
        <taxon>Bacillota</taxon>
        <taxon>Bacilli</taxon>
        <taxon>Bacillales</taxon>
        <taxon>Paenibacillaceae</taxon>
        <taxon>Paenibacillus</taxon>
    </lineage>
</organism>
<dbReference type="InterPro" id="IPR052155">
    <property type="entry name" value="Biofilm_reg_signaling"/>
</dbReference>
<feature type="transmembrane region" description="Helical" evidence="1">
    <location>
        <begin position="139"/>
        <end position="161"/>
    </location>
</feature>
<dbReference type="SUPFAM" id="SSF55073">
    <property type="entry name" value="Nucleotide cyclase"/>
    <property type="match status" value="1"/>
</dbReference>
<gene>
    <name evidence="5" type="ORF">FRY98_19680</name>
</gene>
<comment type="caution">
    <text evidence="5">The sequence shown here is derived from an EMBL/GenBank/DDBJ whole genome shotgun (WGS) entry which is preliminary data.</text>
</comment>
<dbReference type="EMBL" id="VSDO01000004">
    <property type="protein sequence ID" value="TYA11752.1"/>
    <property type="molecule type" value="Genomic_DNA"/>
</dbReference>
<dbReference type="PANTHER" id="PTHR44757:SF2">
    <property type="entry name" value="BIOFILM ARCHITECTURE MAINTENANCE PROTEIN MBAA"/>
    <property type="match status" value="1"/>
</dbReference>
<dbReference type="GO" id="GO:0016020">
    <property type="term" value="C:membrane"/>
    <property type="evidence" value="ECO:0007669"/>
    <property type="project" value="UniProtKB-UniRule"/>
</dbReference>
<dbReference type="InterPro" id="IPR035919">
    <property type="entry name" value="EAL_sf"/>
</dbReference>
<dbReference type="AlphaFoldDB" id="A0A5D0CPP1"/>
<dbReference type="Pfam" id="PF00990">
    <property type="entry name" value="GGDEF"/>
    <property type="match status" value="1"/>
</dbReference>
<dbReference type="NCBIfam" id="TIGR00254">
    <property type="entry name" value="GGDEF"/>
    <property type="match status" value="1"/>
</dbReference>
<sequence length="666" mass="74974">MVGIYNYYIVALSCLIAVLASYSALNITSRISRASGGIRFFWTLAGAFVMGTGVWATHFVGMQAVHLGMEVRYDWWLTVFSMFASMMSSWIAFYITLPKKVGWKALILGSGAMGGGIVLMHYIGMEAMIMPARLEYDPLYVALSAAIAVAASLVALMLFLRFRYQPKGSGMKWAAALTMGAAVCGMHYTGMKASRFLGHPGMKMTNEPTVDMLLLYGVTVIILIILFISWTAIFLDRFVLESMAYRDTVTGLPNRNEMNRFFNTISDRDSLGVLFLDLDQFKAINDTLGHPVGDLMIGHVGRRLLRFAGDGREVFRIGGDEFLFIVSPCDEDRARRLAEHILQCVKQVYFIQGNELYITASIGISLRSPHMTDGSFLLKSADTAMYRAKSAGKNRYCFYSNEMELQEIRRMELEKDLRKALDNREFYLVYQPKWSVKENRLVGWEALIRWSHPRLGTVSPGEFIPIAEETGLIVPMTRWSLKQACRQCVAWVSRGILQPVSVNLSVGMFWTGSLHSMISSALDESGLDPCLLELEITESMVLHDIHEIIRQIERLREMGVRISMDDFGSGYSSIGLLDRIPLDALKLDRLFTNDLETPTKRAIISAIIQMAGNLHLDVIAEGVENEEQVSFLTELGCHVMQGYYYGKPMRVEQVDEWMLRKGILSS</sequence>
<dbReference type="Gene3D" id="3.30.70.270">
    <property type="match status" value="1"/>
</dbReference>
<keyword evidence="1" id="KW-1133">Transmembrane helix</keyword>
<dbReference type="Pfam" id="PF03707">
    <property type="entry name" value="MHYT"/>
    <property type="match status" value="2"/>
</dbReference>
<evidence type="ECO:0000259" key="3">
    <source>
        <dbReference type="PROSITE" id="PS50887"/>
    </source>
</evidence>
<dbReference type="PROSITE" id="PS50887">
    <property type="entry name" value="GGDEF"/>
    <property type="match status" value="1"/>
</dbReference>
<keyword evidence="1" id="KW-0472">Membrane</keyword>
<evidence type="ECO:0000259" key="4">
    <source>
        <dbReference type="PROSITE" id="PS50924"/>
    </source>
</evidence>
<evidence type="ECO:0000313" key="5">
    <source>
        <dbReference type="EMBL" id="TYA11752.1"/>
    </source>
</evidence>
<proteinExistence type="predicted"/>
<feature type="transmembrane region" description="Helical" evidence="1">
    <location>
        <begin position="213"/>
        <end position="235"/>
    </location>
</feature>
<dbReference type="SMART" id="SM00267">
    <property type="entry name" value="GGDEF"/>
    <property type="match status" value="1"/>
</dbReference>
<dbReference type="InterPro" id="IPR043128">
    <property type="entry name" value="Rev_trsase/Diguanyl_cyclase"/>
</dbReference>
<dbReference type="SUPFAM" id="SSF141868">
    <property type="entry name" value="EAL domain-like"/>
    <property type="match status" value="1"/>
</dbReference>
<feature type="domain" description="EAL" evidence="2">
    <location>
        <begin position="410"/>
        <end position="662"/>
    </location>
</feature>
<evidence type="ECO:0000313" key="6">
    <source>
        <dbReference type="Proteomes" id="UP000325218"/>
    </source>
</evidence>
<feature type="transmembrane region" description="Helical" evidence="1">
    <location>
        <begin position="40"/>
        <end position="61"/>
    </location>
</feature>
<feature type="transmembrane region" description="Helical" evidence="1">
    <location>
        <begin position="105"/>
        <end position="124"/>
    </location>
</feature>
<feature type="domain" description="GGDEF" evidence="3">
    <location>
        <begin position="269"/>
        <end position="401"/>
    </location>
</feature>
<dbReference type="Proteomes" id="UP000325218">
    <property type="component" value="Unassembled WGS sequence"/>
</dbReference>
<dbReference type="InterPro" id="IPR005330">
    <property type="entry name" value="MHYT_dom"/>
</dbReference>
<feature type="transmembrane region" description="Helical" evidence="1">
    <location>
        <begin position="73"/>
        <end position="93"/>
    </location>
</feature>
<keyword evidence="6" id="KW-1185">Reference proteome</keyword>
<feature type="transmembrane region" description="Helical" evidence="1">
    <location>
        <begin position="6"/>
        <end position="28"/>
    </location>
</feature>
<accession>A0A5D0CPP1</accession>